<evidence type="ECO:0000313" key="1">
    <source>
        <dbReference type="EMBL" id="QCP33600.1"/>
    </source>
</evidence>
<protein>
    <submittedName>
        <fullName evidence="1">Uncharacterized protein</fullName>
    </submittedName>
</protein>
<dbReference type="EMBL" id="CP040058">
    <property type="protein sequence ID" value="QCP33600.1"/>
    <property type="molecule type" value="Genomic_DNA"/>
</dbReference>
<evidence type="ECO:0000313" key="2">
    <source>
        <dbReference type="Proteomes" id="UP000298653"/>
    </source>
</evidence>
<dbReference type="AlphaFoldDB" id="A0A4V1EFS5"/>
<organism evidence="1 2">
    <name type="scientific">Anaerostipes rhamnosivorans</name>
    <dbReference type="NCBI Taxonomy" id="1229621"/>
    <lineage>
        <taxon>Bacteria</taxon>
        <taxon>Bacillati</taxon>
        <taxon>Bacillota</taxon>
        <taxon>Clostridia</taxon>
        <taxon>Lachnospirales</taxon>
        <taxon>Lachnospiraceae</taxon>
        <taxon>Anaerostipes</taxon>
    </lineage>
</organism>
<name>A0A4V1EFS5_9FIRM</name>
<keyword evidence="2" id="KW-1185">Reference proteome</keyword>
<gene>
    <name evidence="1" type="ORF">AR1Y2_0146</name>
</gene>
<dbReference type="KEGG" id="arf:AR1Y2_0146"/>
<accession>A0A4V1EFS5</accession>
<proteinExistence type="predicted"/>
<sequence length="37" mass="4140">MPAGLAYSTGRFAELSYGIRKSRKRQREAFGSSLCLM</sequence>
<dbReference type="Proteomes" id="UP000298653">
    <property type="component" value="Chromosome"/>
</dbReference>
<reference evidence="1 2" key="1">
    <citation type="submission" date="2019-05" db="EMBL/GenBank/DDBJ databases">
        <title>Complete genome sequencing of Anaerostipes rhamnosivorans.</title>
        <authorList>
            <person name="Bui T.P.N."/>
            <person name="de Vos W.M."/>
        </authorList>
    </citation>
    <scope>NUCLEOTIDE SEQUENCE [LARGE SCALE GENOMIC DNA]</scope>
    <source>
        <strain evidence="1 2">1y2</strain>
    </source>
</reference>